<name>A0A232EJK5_9HYME</name>
<accession>A0A232EJK5</accession>
<evidence type="ECO:0000313" key="1">
    <source>
        <dbReference type="EMBL" id="OXU18488.1"/>
    </source>
</evidence>
<protein>
    <submittedName>
        <fullName evidence="1">Uncharacterized protein</fullName>
    </submittedName>
</protein>
<dbReference type="EMBL" id="NNAY01004019">
    <property type="protein sequence ID" value="OXU18488.1"/>
    <property type="molecule type" value="Genomic_DNA"/>
</dbReference>
<reference evidence="1 2" key="1">
    <citation type="journal article" date="2017" name="Curr. Biol.">
        <title>The Evolution of Venom by Co-option of Single-Copy Genes.</title>
        <authorList>
            <person name="Martinson E.O."/>
            <person name="Mrinalini"/>
            <person name="Kelkar Y.D."/>
            <person name="Chang C.H."/>
            <person name="Werren J.H."/>
        </authorList>
    </citation>
    <scope>NUCLEOTIDE SEQUENCE [LARGE SCALE GENOMIC DNA]</scope>
    <source>
        <strain evidence="1 2">Alberta</strain>
        <tissue evidence="1">Whole body</tissue>
    </source>
</reference>
<organism evidence="1 2">
    <name type="scientific">Trichomalopsis sarcophagae</name>
    <dbReference type="NCBI Taxonomy" id="543379"/>
    <lineage>
        <taxon>Eukaryota</taxon>
        <taxon>Metazoa</taxon>
        <taxon>Ecdysozoa</taxon>
        <taxon>Arthropoda</taxon>
        <taxon>Hexapoda</taxon>
        <taxon>Insecta</taxon>
        <taxon>Pterygota</taxon>
        <taxon>Neoptera</taxon>
        <taxon>Endopterygota</taxon>
        <taxon>Hymenoptera</taxon>
        <taxon>Apocrita</taxon>
        <taxon>Proctotrupomorpha</taxon>
        <taxon>Chalcidoidea</taxon>
        <taxon>Pteromalidae</taxon>
        <taxon>Pteromalinae</taxon>
        <taxon>Trichomalopsis</taxon>
    </lineage>
</organism>
<dbReference type="Proteomes" id="UP000215335">
    <property type="component" value="Unassembled WGS sequence"/>
</dbReference>
<evidence type="ECO:0000313" key="2">
    <source>
        <dbReference type="Proteomes" id="UP000215335"/>
    </source>
</evidence>
<keyword evidence="2" id="KW-1185">Reference proteome</keyword>
<sequence length="71" mass="8333">MHKLANKKEEIMHAEFIEPEKLQFQNNSTRPALKYPPPPERVYFRNQISRLLQSADLIQLRAAADDIVEEN</sequence>
<dbReference type="AlphaFoldDB" id="A0A232EJK5"/>
<comment type="caution">
    <text evidence="1">The sequence shown here is derived from an EMBL/GenBank/DDBJ whole genome shotgun (WGS) entry which is preliminary data.</text>
</comment>
<gene>
    <name evidence="1" type="ORF">TSAR_011385</name>
</gene>
<proteinExistence type="predicted"/>